<keyword evidence="2" id="KW-0808">Transferase</keyword>
<dbReference type="SUPFAM" id="SSF53448">
    <property type="entry name" value="Nucleotide-diphospho-sugar transferases"/>
    <property type="match status" value="1"/>
</dbReference>
<name>A0A2T0T239_9PSEU</name>
<dbReference type="InterPro" id="IPR018641">
    <property type="entry name" value="Trfase_1_rSAM/seldom-assoc"/>
</dbReference>
<dbReference type="PANTHER" id="PTHR36529:SF1">
    <property type="entry name" value="GLYCOSYLTRANSFERASE"/>
    <property type="match status" value="1"/>
</dbReference>
<protein>
    <submittedName>
        <fullName evidence="2">Glycosyltransferase A (GT-A) superfamily protein (DUF2064 family)</fullName>
    </submittedName>
</protein>
<evidence type="ECO:0000256" key="1">
    <source>
        <dbReference type="SAM" id="MobiDB-lite"/>
    </source>
</evidence>
<dbReference type="InterPro" id="IPR029044">
    <property type="entry name" value="Nucleotide-diphossugar_trans"/>
</dbReference>
<dbReference type="AlphaFoldDB" id="A0A2T0T239"/>
<organism evidence="2 3">
    <name type="scientific">Umezawaea tangerina</name>
    <dbReference type="NCBI Taxonomy" id="84725"/>
    <lineage>
        <taxon>Bacteria</taxon>
        <taxon>Bacillati</taxon>
        <taxon>Actinomycetota</taxon>
        <taxon>Actinomycetes</taxon>
        <taxon>Pseudonocardiales</taxon>
        <taxon>Pseudonocardiaceae</taxon>
        <taxon>Umezawaea</taxon>
    </lineage>
</organism>
<sequence length="234" mass="23429">MTWHLVVVLCRPPDAPDSKTRLRRDLGDALAVAVYRRCLADVVLAAHRTGAAVRLAVAGDPDAVVAALAAVPGVPRTAAHRQAGSTFARRQVNEIAAGLAAGHRVVTLVGSDLVGLTPEHLTACADLAAGTGVAVLAAPDGGYSALSASRPFDALADVPMSSTGTLVALLGTAARHGIRARVVPGAAVPDVDTGEDARRYCRPLVTPGATGTGAGTRRSGSGGPTPRGPAAGPP</sequence>
<comment type="caution">
    <text evidence="2">The sequence shown here is derived from an EMBL/GenBank/DDBJ whole genome shotgun (WGS) entry which is preliminary data.</text>
</comment>
<dbReference type="GO" id="GO:0016740">
    <property type="term" value="F:transferase activity"/>
    <property type="evidence" value="ECO:0007669"/>
    <property type="project" value="UniProtKB-KW"/>
</dbReference>
<dbReference type="OrthoDB" id="3171511at2"/>
<feature type="region of interest" description="Disordered" evidence="1">
    <location>
        <begin position="199"/>
        <end position="234"/>
    </location>
</feature>
<dbReference type="EMBL" id="PVTF01000007">
    <property type="protein sequence ID" value="PRY39740.1"/>
    <property type="molecule type" value="Genomic_DNA"/>
</dbReference>
<dbReference type="RefSeq" id="WP_106189647.1">
    <property type="nucleotide sequence ID" value="NZ_PVTF01000007.1"/>
</dbReference>
<reference evidence="2 3" key="1">
    <citation type="submission" date="2018-03" db="EMBL/GenBank/DDBJ databases">
        <title>Genomic Encyclopedia of Archaeal and Bacterial Type Strains, Phase II (KMG-II): from individual species to whole genera.</title>
        <authorList>
            <person name="Goeker M."/>
        </authorList>
    </citation>
    <scope>NUCLEOTIDE SEQUENCE [LARGE SCALE GENOMIC DNA]</scope>
    <source>
        <strain evidence="2 3">DSM 44720</strain>
    </source>
</reference>
<keyword evidence="3" id="KW-1185">Reference proteome</keyword>
<evidence type="ECO:0000313" key="2">
    <source>
        <dbReference type="EMBL" id="PRY39740.1"/>
    </source>
</evidence>
<accession>A0A2T0T239</accession>
<gene>
    <name evidence="2" type="ORF">CLV43_107327</name>
</gene>
<dbReference type="Proteomes" id="UP000239494">
    <property type="component" value="Unassembled WGS sequence"/>
</dbReference>
<dbReference type="Pfam" id="PF09837">
    <property type="entry name" value="DUF2064"/>
    <property type="match status" value="1"/>
</dbReference>
<proteinExistence type="predicted"/>
<dbReference type="PANTHER" id="PTHR36529">
    <property type="entry name" value="SLL1095 PROTEIN"/>
    <property type="match status" value="1"/>
</dbReference>
<evidence type="ECO:0000313" key="3">
    <source>
        <dbReference type="Proteomes" id="UP000239494"/>
    </source>
</evidence>
<dbReference type="Gene3D" id="3.90.550.10">
    <property type="entry name" value="Spore Coat Polysaccharide Biosynthesis Protein SpsA, Chain A"/>
    <property type="match status" value="1"/>
</dbReference>
<feature type="compositionally biased region" description="Gly residues" evidence="1">
    <location>
        <begin position="210"/>
        <end position="225"/>
    </location>
</feature>